<dbReference type="NCBIfam" id="TIGR00277">
    <property type="entry name" value="HDIG"/>
    <property type="match status" value="1"/>
</dbReference>
<evidence type="ECO:0000259" key="1">
    <source>
        <dbReference type="Pfam" id="PF01966"/>
    </source>
</evidence>
<name>A0A382PJY9_9ZZZZ</name>
<dbReference type="Gene3D" id="1.10.3210.10">
    <property type="entry name" value="Hypothetical protein af1432"/>
    <property type="match status" value="1"/>
</dbReference>
<sequence>MGDILIGRNASVELLERWVENVGLRKHMLAVEAAVRYYALIYGEDEGLWGVAGLLHDLDWEQYPNEHPQVALTELERLGYPDEILQAIRAHAPERT</sequence>
<reference evidence="2" key="1">
    <citation type="submission" date="2018-05" db="EMBL/GenBank/DDBJ databases">
        <authorList>
            <person name="Lanie J.A."/>
            <person name="Ng W.-L."/>
            <person name="Kazmierczak K.M."/>
            <person name="Andrzejewski T.M."/>
            <person name="Davidsen T.M."/>
            <person name="Wayne K.J."/>
            <person name="Tettelin H."/>
            <person name="Glass J.I."/>
            <person name="Rusch D."/>
            <person name="Podicherti R."/>
            <person name="Tsui H.-C.T."/>
            <person name="Winkler M.E."/>
        </authorList>
    </citation>
    <scope>NUCLEOTIDE SEQUENCE</scope>
</reference>
<feature type="non-terminal residue" evidence="2">
    <location>
        <position position="96"/>
    </location>
</feature>
<dbReference type="SUPFAM" id="SSF109604">
    <property type="entry name" value="HD-domain/PDEase-like"/>
    <property type="match status" value="1"/>
</dbReference>
<dbReference type="EMBL" id="UINC01107529">
    <property type="protein sequence ID" value="SVC72978.1"/>
    <property type="molecule type" value="Genomic_DNA"/>
</dbReference>
<dbReference type="Pfam" id="PF01966">
    <property type="entry name" value="HD"/>
    <property type="match status" value="1"/>
</dbReference>
<dbReference type="InterPro" id="IPR006674">
    <property type="entry name" value="HD_domain"/>
</dbReference>
<proteinExistence type="predicted"/>
<dbReference type="PANTHER" id="PTHR38659">
    <property type="entry name" value="METAL-DEPENDENT PHOSPHOHYDROLASE"/>
    <property type="match status" value="1"/>
</dbReference>
<dbReference type="AlphaFoldDB" id="A0A382PJY9"/>
<protein>
    <recommendedName>
        <fullName evidence="1">HD domain-containing protein</fullName>
    </recommendedName>
</protein>
<gene>
    <name evidence="2" type="ORF">METZ01_LOCUS325832</name>
</gene>
<dbReference type="PANTHER" id="PTHR38659:SF1">
    <property type="entry name" value="METAL DEPENDENT PHOSPHOHYDROLASE"/>
    <property type="match status" value="1"/>
</dbReference>
<feature type="domain" description="HD" evidence="1">
    <location>
        <begin position="26"/>
        <end position="92"/>
    </location>
</feature>
<accession>A0A382PJY9</accession>
<organism evidence="2">
    <name type="scientific">marine metagenome</name>
    <dbReference type="NCBI Taxonomy" id="408172"/>
    <lineage>
        <taxon>unclassified sequences</taxon>
        <taxon>metagenomes</taxon>
        <taxon>ecological metagenomes</taxon>
    </lineage>
</organism>
<dbReference type="InterPro" id="IPR006675">
    <property type="entry name" value="HDIG_dom"/>
</dbReference>
<evidence type="ECO:0000313" key="2">
    <source>
        <dbReference type="EMBL" id="SVC72978.1"/>
    </source>
</evidence>